<evidence type="ECO:0000256" key="3">
    <source>
        <dbReference type="ARBA" id="ARBA00023082"/>
    </source>
</evidence>
<dbReference type="PANTHER" id="PTHR43133">
    <property type="entry name" value="RNA POLYMERASE ECF-TYPE SIGMA FACTO"/>
    <property type="match status" value="1"/>
</dbReference>
<dbReference type="InterPro" id="IPR036388">
    <property type="entry name" value="WH-like_DNA-bd_sf"/>
</dbReference>
<keyword evidence="3" id="KW-0731">Sigma factor</keyword>
<dbReference type="GO" id="GO:0003677">
    <property type="term" value="F:DNA binding"/>
    <property type="evidence" value="ECO:0007669"/>
    <property type="project" value="InterPro"/>
</dbReference>
<dbReference type="Gene3D" id="1.10.10.10">
    <property type="entry name" value="Winged helix-like DNA-binding domain superfamily/Winged helix DNA-binding domain"/>
    <property type="match status" value="1"/>
</dbReference>
<dbReference type="GO" id="GO:0016987">
    <property type="term" value="F:sigma factor activity"/>
    <property type="evidence" value="ECO:0007669"/>
    <property type="project" value="UniProtKB-KW"/>
</dbReference>
<protein>
    <submittedName>
        <fullName evidence="7">RNA polymerase sigma factor RpoE</fullName>
    </submittedName>
</protein>
<accession>A0A367ZN26</accession>
<gene>
    <name evidence="7" type="ORF">OZSIB_0273</name>
</gene>
<name>A0A367ZN26_9BACT</name>
<keyword evidence="2" id="KW-0805">Transcription regulation</keyword>
<proteinExistence type="inferred from homology"/>
<dbReference type="AlphaFoldDB" id="A0A367ZN26"/>
<evidence type="ECO:0000313" key="8">
    <source>
        <dbReference type="Proteomes" id="UP000252355"/>
    </source>
</evidence>
<comment type="similarity">
    <text evidence="1">Belongs to the sigma-70 factor family. ECF subfamily.</text>
</comment>
<evidence type="ECO:0000256" key="1">
    <source>
        <dbReference type="ARBA" id="ARBA00010641"/>
    </source>
</evidence>
<evidence type="ECO:0000313" key="7">
    <source>
        <dbReference type="EMBL" id="RCK79159.1"/>
    </source>
</evidence>
<keyword evidence="4" id="KW-0804">Transcription</keyword>
<sequence>MVQRAAKGHRPAFDQLVERYQNQVYRLAWRFFADPDDAMDATQEIFLKAYRSLPSFEGRSSFKTWLYRIAANTCMTLSESRSRRQKTFIQSVIDWFTTPPAPDPSHLVVEQEARAELQEIVQKKIAALPEVYRVPVILRDIEGMSLDQIGQILNIPEGTVKSRINRGRRLLQDSLESFYLGRKEA</sequence>
<dbReference type="InterPro" id="IPR014284">
    <property type="entry name" value="RNA_pol_sigma-70_dom"/>
</dbReference>
<dbReference type="InterPro" id="IPR007627">
    <property type="entry name" value="RNA_pol_sigma70_r2"/>
</dbReference>
<comment type="caution">
    <text evidence="7">The sequence shown here is derived from an EMBL/GenBank/DDBJ whole genome shotgun (WGS) entry which is preliminary data.</text>
</comment>
<dbReference type="InterPro" id="IPR039425">
    <property type="entry name" value="RNA_pol_sigma-70-like"/>
</dbReference>
<dbReference type="Pfam" id="PF04542">
    <property type="entry name" value="Sigma70_r2"/>
    <property type="match status" value="1"/>
</dbReference>
<evidence type="ECO:0000259" key="5">
    <source>
        <dbReference type="Pfam" id="PF04542"/>
    </source>
</evidence>
<dbReference type="InterPro" id="IPR013325">
    <property type="entry name" value="RNA_pol_sigma_r2"/>
</dbReference>
<dbReference type="Pfam" id="PF08281">
    <property type="entry name" value="Sigma70_r4_2"/>
    <property type="match status" value="1"/>
</dbReference>
<dbReference type="SUPFAM" id="SSF88659">
    <property type="entry name" value="Sigma3 and sigma4 domains of RNA polymerase sigma factors"/>
    <property type="match status" value="1"/>
</dbReference>
<dbReference type="InterPro" id="IPR013324">
    <property type="entry name" value="RNA_pol_sigma_r3/r4-like"/>
</dbReference>
<feature type="domain" description="RNA polymerase sigma-70 region 2" evidence="5">
    <location>
        <begin position="16"/>
        <end position="83"/>
    </location>
</feature>
<evidence type="ECO:0000256" key="2">
    <source>
        <dbReference type="ARBA" id="ARBA00023015"/>
    </source>
</evidence>
<feature type="domain" description="RNA polymerase sigma factor 70 region 4 type 2" evidence="6">
    <location>
        <begin position="119"/>
        <end position="171"/>
    </location>
</feature>
<dbReference type="GO" id="GO:0006352">
    <property type="term" value="P:DNA-templated transcription initiation"/>
    <property type="evidence" value="ECO:0007669"/>
    <property type="project" value="InterPro"/>
</dbReference>
<reference evidence="7 8" key="1">
    <citation type="submission" date="2018-05" db="EMBL/GenBank/DDBJ databases">
        <title>A metagenomic window into the 2 km-deep terrestrial subsurface aquifer revealed taxonomically and functionally diverse microbial community comprising novel uncultured bacterial lineages.</title>
        <authorList>
            <person name="Kadnikov V.V."/>
            <person name="Mardanov A.V."/>
            <person name="Beletsky A.V."/>
            <person name="Banks D."/>
            <person name="Pimenov N.V."/>
            <person name="Frank Y.A."/>
            <person name="Karnachuk O.V."/>
            <person name="Ravin N.V."/>
        </authorList>
    </citation>
    <scope>NUCLEOTIDE SEQUENCE [LARGE SCALE GENOMIC DNA]</scope>
    <source>
        <strain evidence="7">BY5</strain>
    </source>
</reference>
<dbReference type="NCBIfam" id="TIGR02937">
    <property type="entry name" value="sigma70-ECF"/>
    <property type="match status" value="1"/>
</dbReference>
<evidence type="ECO:0000259" key="6">
    <source>
        <dbReference type="Pfam" id="PF08281"/>
    </source>
</evidence>
<dbReference type="CDD" id="cd06171">
    <property type="entry name" value="Sigma70_r4"/>
    <property type="match status" value="1"/>
</dbReference>
<dbReference type="SUPFAM" id="SSF88946">
    <property type="entry name" value="Sigma2 domain of RNA polymerase sigma factors"/>
    <property type="match status" value="1"/>
</dbReference>
<dbReference type="EMBL" id="QOQW01000015">
    <property type="protein sequence ID" value="RCK79159.1"/>
    <property type="molecule type" value="Genomic_DNA"/>
</dbReference>
<organism evidence="7 8">
    <name type="scientific">Candidatus Ozemobacter sibiricus</name>
    <dbReference type="NCBI Taxonomy" id="2268124"/>
    <lineage>
        <taxon>Bacteria</taxon>
        <taxon>Candidatus Ozemobacteria</taxon>
        <taxon>Candidatus Ozemobacterales</taxon>
        <taxon>Candidatus Ozemobacteraceae</taxon>
        <taxon>Candidatus Ozemobacter</taxon>
    </lineage>
</organism>
<dbReference type="Gene3D" id="1.10.1740.10">
    <property type="match status" value="1"/>
</dbReference>
<dbReference type="Proteomes" id="UP000252355">
    <property type="component" value="Unassembled WGS sequence"/>
</dbReference>
<dbReference type="InterPro" id="IPR013249">
    <property type="entry name" value="RNA_pol_sigma70_r4_t2"/>
</dbReference>
<dbReference type="PANTHER" id="PTHR43133:SF51">
    <property type="entry name" value="RNA POLYMERASE SIGMA FACTOR"/>
    <property type="match status" value="1"/>
</dbReference>
<evidence type="ECO:0000256" key="4">
    <source>
        <dbReference type="ARBA" id="ARBA00023163"/>
    </source>
</evidence>